<sequence>MAVRRQPTLRDVAAAAGVAVSTASRALTRPGRVNADTADRVVAAAKELGYIPSASARALLSGRTATVALVLPDVTNPFFFGLVRGTGARLRESGYVQVLADTEESAEVELDTLRKLRGQVDGAVLAASRLSDEQIAAAAADLALVVVNRTIPGTPGVLLDTAGGMVQALEHLASLGHRRVAYASGPVTSWSDRRRREALEPAAARLGVELVVLGPYAPVRQAGAAAADAALDAGATAVVAFNDLLAFGVLERLDAREVPVPERLSVIGCDDIFGADLVRPALTTVESPVEEAGRMAADLLLARLEGNRPADDDPDAAPAADPDEASDLDRAPDLDDEPVTRGRDAADPVLLPTHLVVRSSTGPVG</sequence>
<dbReference type="Proteomes" id="UP000677804">
    <property type="component" value="Chromosome"/>
</dbReference>
<evidence type="ECO:0000259" key="5">
    <source>
        <dbReference type="PROSITE" id="PS50932"/>
    </source>
</evidence>
<dbReference type="SMART" id="SM00354">
    <property type="entry name" value="HTH_LACI"/>
    <property type="match status" value="1"/>
</dbReference>
<protein>
    <submittedName>
        <fullName evidence="6">LacI family DNA-binding transcriptional regulator</fullName>
    </submittedName>
</protein>
<dbReference type="Gene3D" id="1.10.260.40">
    <property type="entry name" value="lambda repressor-like DNA-binding domains"/>
    <property type="match status" value="1"/>
</dbReference>
<evidence type="ECO:0000313" key="6">
    <source>
        <dbReference type="EMBL" id="QVI61775.1"/>
    </source>
</evidence>
<dbReference type="InterPro" id="IPR010982">
    <property type="entry name" value="Lambda_DNA-bd_dom_sf"/>
</dbReference>
<keyword evidence="2 6" id="KW-0238">DNA-binding</keyword>
<reference evidence="6 7" key="1">
    <citation type="submission" date="2021-05" db="EMBL/GenBank/DDBJ databases">
        <title>Novel species in genus Cellulomonas.</title>
        <authorList>
            <person name="Zhang G."/>
        </authorList>
    </citation>
    <scope>NUCLEOTIDE SEQUENCE [LARGE SCALE GENOMIC DNA]</scope>
    <source>
        <strain evidence="7">zg-ZUI222</strain>
    </source>
</reference>
<evidence type="ECO:0000313" key="7">
    <source>
        <dbReference type="Proteomes" id="UP000677804"/>
    </source>
</evidence>
<organism evidence="6 7">
    <name type="scientific">Cellulomonas wangleii</name>
    <dbReference type="NCBI Taxonomy" id="2816956"/>
    <lineage>
        <taxon>Bacteria</taxon>
        <taxon>Bacillati</taxon>
        <taxon>Actinomycetota</taxon>
        <taxon>Actinomycetes</taxon>
        <taxon>Micrococcales</taxon>
        <taxon>Cellulomonadaceae</taxon>
        <taxon>Cellulomonas</taxon>
    </lineage>
</organism>
<dbReference type="Gene3D" id="3.40.50.2300">
    <property type="match status" value="2"/>
</dbReference>
<keyword evidence="3" id="KW-0804">Transcription</keyword>
<evidence type="ECO:0000256" key="4">
    <source>
        <dbReference type="SAM" id="MobiDB-lite"/>
    </source>
</evidence>
<dbReference type="CDD" id="cd06267">
    <property type="entry name" value="PBP1_LacI_sugar_binding-like"/>
    <property type="match status" value="1"/>
</dbReference>
<feature type="domain" description="HTH lacI-type" evidence="5">
    <location>
        <begin position="7"/>
        <end position="61"/>
    </location>
</feature>
<keyword evidence="1" id="KW-0805">Transcription regulation</keyword>
<dbReference type="PANTHER" id="PTHR30146:SF138">
    <property type="entry name" value="TRANSCRIPTIONAL REGULATORY PROTEIN"/>
    <property type="match status" value="1"/>
</dbReference>
<feature type="compositionally biased region" description="Basic and acidic residues" evidence="4">
    <location>
        <begin position="327"/>
        <end position="346"/>
    </location>
</feature>
<evidence type="ECO:0000256" key="3">
    <source>
        <dbReference type="ARBA" id="ARBA00023163"/>
    </source>
</evidence>
<dbReference type="PROSITE" id="PS50932">
    <property type="entry name" value="HTH_LACI_2"/>
    <property type="match status" value="1"/>
</dbReference>
<dbReference type="EMBL" id="CP074405">
    <property type="protein sequence ID" value="QVI61775.1"/>
    <property type="molecule type" value="Genomic_DNA"/>
</dbReference>
<dbReference type="RefSeq" id="WP_207339349.1">
    <property type="nucleotide sequence ID" value="NZ_CP074405.1"/>
</dbReference>
<dbReference type="InterPro" id="IPR000843">
    <property type="entry name" value="HTH_LacI"/>
</dbReference>
<dbReference type="InterPro" id="IPR046335">
    <property type="entry name" value="LacI/GalR-like_sensor"/>
</dbReference>
<dbReference type="SUPFAM" id="SSF47413">
    <property type="entry name" value="lambda repressor-like DNA-binding domains"/>
    <property type="match status" value="1"/>
</dbReference>
<dbReference type="GO" id="GO:0003677">
    <property type="term" value="F:DNA binding"/>
    <property type="evidence" value="ECO:0007669"/>
    <property type="project" value="UniProtKB-KW"/>
</dbReference>
<proteinExistence type="predicted"/>
<accession>A0ABX8D2S3</accession>
<gene>
    <name evidence="6" type="ORF">KG103_15200</name>
</gene>
<evidence type="ECO:0000256" key="1">
    <source>
        <dbReference type="ARBA" id="ARBA00023015"/>
    </source>
</evidence>
<dbReference type="PANTHER" id="PTHR30146">
    <property type="entry name" value="LACI-RELATED TRANSCRIPTIONAL REPRESSOR"/>
    <property type="match status" value="1"/>
</dbReference>
<evidence type="ECO:0000256" key="2">
    <source>
        <dbReference type="ARBA" id="ARBA00023125"/>
    </source>
</evidence>
<feature type="region of interest" description="Disordered" evidence="4">
    <location>
        <begin position="306"/>
        <end position="365"/>
    </location>
</feature>
<name>A0ABX8D2S3_9CELL</name>
<dbReference type="Pfam" id="PF00356">
    <property type="entry name" value="LacI"/>
    <property type="match status" value="1"/>
</dbReference>
<dbReference type="Pfam" id="PF13377">
    <property type="entry name" value="Peripla_BP_3"/>
    <property type="match status" value="1"/>
</dbReference>
<dbReference type="InterPro" id="IPR028082">
    <property type="entry name" value="Peripla_BP_I"/>
</dbReference>
<keyword evidence="7" id="KW-1185">Reference proteome</keyword>
<dbReference type="CDD" id="cd01392">
    <property type="entry name" value="HTH_LacI"/>
    <property type="match status" value="1"/>
</dbReference>
<dbReference type="SUPFAM" id="SSF53822">
    <property type="entry name" value="Periplasmic binding protein-like I"/>
    <property type="match status" value="1"/>
</dbReference>